<gene>
    <name evidence="6" type="ORF">DNG_04413</name>
</gene>
<feature type="transmembrane region" description="Helical" evidence="5">
    <location>
        <begin position="59"/>
        <end position="77"/>
    </location>
</feature>
<dbReference type="Pfam" id="PF04479">
    <property type="entry name" value="RTA1"/>
    <property type="match status" value="1"/>
</dbReference>
<proteinExistence type="predicted"/>
<keyword evidence="2 5" id="KW-0812">Transmembrane</keyword>
<organism evidence="6 7">
    <name type="scientific">Cephalotrichum gorgonifer</name>
    <dbReference type="NCBI Taxonomy" id="2041049"/>
    <lineage>
        <taxon>Eukaryota</taxon>
        <taxon>Fungi</taxon>
        <taxon>Dikarya</taxon>
        <taxon>Ascomycota</taxon>
        <taxon>Pezizomycotina</taxon>
        <taxon>Sordariomycetes</taxon>
        <taxon>Hypocreomycetidae</taxon>
        <taxon>Microascales</taxon>
        <taxon>Microascaceae</taxon>
        <taxon>Cephalotrichum</taxon>
    </lineage>
</organism>
<feature type="transmembrane region" description="Helical" evidence="5">
    <location>
        <begin position="243"/>
        <end position="263"/>
    </location>
</feature>
<feature type="transmembrane region" description="Helical" evidence="5">
    <location>
        <begin position="207"/>
        <end position="228"/>
    </location>
</feature>
<feature type="transmembrane region" description="Helical" evidence="5">
    <location>
        <begin position="28"/>
        <end position="47"/>
    </location>
</feature>
<keyword evidence="3 5" id="KW-1133">Transmembrane helix</keyword>
<evidence type="ECO:0000313" key="7">
    <source>
        <dbReference type="Proteomes" id="UP001187682"/>
    </source>
</evidence>
<accession>A0AAE8SUI6</accession>
<dbReference type="PANTHER" id="PTHR31465">
    <property type="entry name" value="PROTEIN RTA1-RELATED"/>
    <property type="match status" value="1"/>
</dbReference>
<dbReference type="GO" id="GO:0000324">
    <property type="term" value="C:fungal-type vacuole"/>
    <property type="evidence" value="ECO:0007669"/>
    <property type="project" value="TreeGrafter"/>
</dbReference>
<dbReference type="GO" id="GO:0005886">
    <property type="term" value="C:plasma membrane"/>
    <property type="evidence" value="ECO:0007669"/>
    <property type="project" value="TreeGrafter"/>
</dbReference>
<dbReference type="AlphaFoldDB" id="A0AAE8SUI6"/>
<protein>
    <submittedName>
        <fullName evidence="6">Related to YER185w, Rta1p</fullName>
    </submittedName>
</protein>
<reference evidence="6" key="1">
    <citation type="submission" date="2018-03" db="EMBL/GenBank/DDBJ databases">
        <authorList>
            <person name="Guldener U."/>
        </authorList>
    </citation>
    <scope>NUCLEOTIDE SEQUENCE</scope>
</reference>
<keyword evidence="4 5" id="KW-0472">Membrane</keyword>
<evidence type="ECO:0000256" key="5">
    <source>
        <dbReference type="SAM" id="Phobius"/>
    </source>
</evidence>
<evidence type="ECO:0000256" key="3">
    <source>
        <dbReference type="ARBA" id="ARBA00022989"/>
    </source>
</evidence>
<feature type="transmembrane region" description="Helical" evidence="5">
    <location>
        <begin position="89"/>
        <end position="111"/>
    </location>
</feature>
<comment type="caution">
    <text evidence="6">The sequence shown here is derived from an EMBL/GenBank/DDBJ whole genome shotgun (WGS) entry which is preliminary data.</text>
</comment>
<feature type="transmembrane region" description="Helical" evidence="5">
    <location>
        <begin position="132"/>
        <end position="155"/>
    </location>
</feature>
<evidence type="ECO:0000256" key="1">
    <source>
        <dbReference type="ARBA" id="ARBA00004141"/>
    </source>
</evidence>
<evidence type="ECO:0000313" key="6">
    <source>
        <dbReference type="EMBL" id="SPO01740.1"/>
    </source>
</evidence>
<dbReference type="EMBL" id="ONZQ02000005">
    <property type="protein sequence ID" value="SPO01740.1"/>
    <property type="molecule type" value="Genomic_DNA"/>
</dbReference>
<dbReference type="InterPro" id="IPR007568">
    <property type="entry name" value="RTA1"/>
</dbReference>
<feature type="transmembrane region" description="Helical" evidence="5">
    <location>
        <begin position="175"/>
        <end position="195"/>
    </location>
</feature>
<name>A0AAE8SUI6_9PEZI</name>
<dbReference type="Proteomes" id="UP001187682">
    <property type="component" value="Unassembled WGS sequence"/>
</dbReference>
<keyword evidence="7" id="KW-1185">Reference proteome</keyword>
<evidence type="ECO:0000256" key="4">
    <source>
        <dbReference type="ARBA" id="ARBA00023136"/>
    </source>
</evidence>
<sequence>MDFGKYAKGDLLVGCQELIPGLANAYGYVPSLGAGIAFSVLFALTGGGHLFRSIQHRRWTSYLLTISSAIELVGWIGRTWSSKCPYNKIAFLLQITTLVVAPVFIAAGIYVTLGYLITEVGPRYSVLRPRTYLWSFCIADAVSLLIQSGGAGLASAATNNGKDPEPGARMMVGGIIFQLACVTLFTVLFVIFIWRTRRVDMSRGQNLVVWATCVSVTAVFIRCVFRAVELLQGWEGYLMKTEGFFIGLDAVCMVIAIGVYNIIDPSVLLTGGKPDSSDITADVSQYGMARVDDKRAQH</sequence>
<comment type="subcellular location">
    <subcellularLocation>
        <location evidence="1">Membrane</location>
        <topology evidence="1">Multi-pass membrane protein</topology>
    </subcellularLocation>
</comment>
<dbReference type="PANTHER" id="PTHR31465:SF11">
    <property type="entry name" value="DOMAIN PROTEIN, PUTATIVE (AFU_ORTHOLOGUE AFUA_3G10770)-RELATED"/>
    <property type="match status" value="1"/>
</dbReference>
<evidence type="ECO:0000256" key="2">
    <source>
        <dbReference type="ARBA" id="ARBA00022692"/>
    </source>
</evidence>